<feature type="region of interest" description="Disordered" evidence="9">
    <location>
        <begin position="1"/>
        <end position="30"/>
    </location>
</feature>
<dbReference type="InterPro" id="IPR022533">
    <property type="entry name" value="Cox20"/>
</dbReference>
<evidence type="ECO:0000256" key="8">
    <source>
        <dbReference type="ARBA" id="ARBA00023136"/>
    </source>
</evidence>
<evidence type="ECO:0000256" key="3">
    <source>
        <dbReference type="ARBA" id="ARBA00017689"/>
    </source>
</evidence>
<dbReference type="EMBL" id="JARKIB010000002">
    <property type="protein sequence ID" value="KAJ7784286.1"/>
    <property type="molecule type" value="Genomic_DNA"/>
</dbReference>
<dbReference type="Proteomes" id="UP001215598">
    <property type="component" value="Unassembled WGS sequence"/>
</dbReference>
<evidence type="ECO:0000313" key="10">
    <source>
        <dbReference type="EMBL" id="KAJ7784286.1"/>
    </source>
</evidence>
<evidence type="ECO:0000256" key="9">
    <source>
        <dbReference type="SAM" id="MobiDB-lite"/>
    </source>
</evidence>
<comment type="caution">
    <text evidence="10">The sequence shown here is derived from an EMBL/GenBank/DDBJ whole genome shotgun (WGS) entry which is preliminary data.</text>
</comment>
<protein>
    <recommendedName>
        <fullName evidence="3">Cytochrome c oxidase assembly protein COX20, mitochondrial</fullName>
    </recommendedName>
</protein>
<comment type="similarity">
    <text evidence="2">Belongs to the COX20 family.</text>
</comment>
<dbReference type="Pfam" id="PF12597">
    <property type="entry name" value="Cox20"/>
    <property type="match status" value="1"/>
</dbReference>
<evidence type="ECO:0000256" key="7">
    <source>
        <dbReference type="ARBA" id="ARBA00023128"/>
    </source>
</evidence>
<accession>A0AAD7KJ63</accession>
<gene>
    <name evidence="10" type="ORF">B0H16DRAFT_292855</name>
</gene>
<organism evidence="10 11">
    <name type="scientific">Mycena metata</name>
    <dbReference type="NCBI Taxonomy" id="1033252"/>
    <lineage>
        <taxon>Eukaryota</taxon>
        <taxon>Fungi</taxon>
        <taxon>Dikarya</taxon>
        <taxon>Basidiomycota</taxon>
        <taxon>Agaricomycotina</taxon>
        <taxon>Agaricomycetes</taxon>
        <taxon>Agaricomycetidae</taxon>
        <taxon>Agaricales</taxon>
        <taxon>Marasmiineae</taxon>
        <taxon>Mycenaceae</taxon>
        <taxon>Mycena</taxon>
    </lineage>
</organism>
<keyword evidence="8" id="KW-0472">Membrane</keyword>
<dbReference type="PANTHER" id="PTHR31586:SF1">
    <property type="entry name" value="CYTOCHROME C OXIDASE ASSEMBLY PROTEIN COX20, MITOCHONDRIAL"/>
    <property type="match status" value="1"/>
</dbReference>
<dbReference type="AlphaFoldDB" id="A0AAD7KJ63"/>
<keyword evidence="6" id="KW-1133">Transmembrane helix</keyword>
<keyword evidence="7" id="KW-0496">Mitochondrion</keyword>
<evidence type="ECO:0000256" key="6">
    <source>
        <dbReference type="ARBA" id="ARBA00022989"/>
    </source>
</evidence>
<sequence length="129" mass="13708">MLDPKPPTTGLVDDPSNIPPPKLGPPSTGNLVADSFRSAIHIAEVPCARSSLLSGIAAGVGIGFIRGLSANPVVAGSWAMGTWAVISITSWNICQNKIAKQQELTRMAIHNIGKQLRLKREDDKEPKTT</sequence>
<dbReference type="PANTHER" id="PTHR31586">
    <property type="entry name" value="CYTOCHROME C OXIDASE PROTEIN 20"/>
    <property type="match status" value="1"/>
</dbReference>
<evidence type="ECO:0000256" key="4">
    <source>
        <dbReference type="ARBA" id="ARBA00022692"/>
    </source>
</evidence>
<keyword evidence="11" id="KW-1185">Reference proteome</keyword>
<proteinExistence type="inferred from homology"/>
<reference evidence="10" key="1">
    <citation type="submission" date="2023-03" db="EMBL/GenBank/DDBJ databases">
        <title>Massive genome expansion in bonnet fungi (Mycena s.s.) driven by repeated elements and novel gene families across ecological guilds.</title>
        <authorList>
            <consortium name="Lawrence Berkeley National Laboratory"/>
            <person name="Harder C.B."/>
            <person name="Miyauchi S."/>
            <person name="Viragh M."/>
            <person name="Kuo A."/>
            <person name="Thoen E."/>
            <person name="Andreopoulos B."/>
            <person name="Lu D."/>
            <person name="Skrede I."/>
            <person name="Drula E."/>
            <person name="Henrissat B."/>
            <person name="Morin E."/>
            <person name="Kohler A."/>
            <person name="Barry K."/>
            <person name="LaButti K."/>
            <person name="Morin E."/>
            <person name="Salamov A."/>
            <person name="Lipzen A."/>
            <person name="Mereny Z."/>
            <person name="Hegedus B."/>
            <person name="Baldrian P."/>
            <person name="Stursova M."/>
            <person name="Weitz H."/>
            <person name="Taylor A."/>
            <person name="Grigoriev I.V."/>
            <person name="Nagy L.G."/>
            <person name="Martin F."/>
            <person name="Kauserud H."/>
        </authorList>
    </citation>
    <scope>NUCLEOTIDE SEQUENCE</scope>
    <source>
        <strain evidence="10">CBHHK182m</strain>
    </source>
</reference>
<dbReference type="GO" id="GO:0033617">
    <property type="term" value="P:mitochondrial respiratory chain complex IV assembly"/>
    <property type="evidence" value="ECO:0007669"/>
    <property type="project" value="InterPro"/>
</dbReference>
<comment type="subcellular location">
    <subcellularLocation>
        <location evidence="1">Mitochondrion inner membrane</location>
    </subcellularLocation>
</comment>
<evidence type="ECO:0000256" key="5">
    <source>
        <dbReference type="ARBA" id="ARBA00022792"/>
    </source>
</evidence>
<dbReference type="GO" id="GO:0005743">
    <property type="term" value="C:mitochondrial inner membrane"/>
    <property type="evidence" value="ECO:0007669"/>
    <property type="project" value="UniProtKB-SubCell"/>
</dbReference>
<evidence type="ECO:0000256" key="2">
    <source>
        <dbReference type="ARBA" id="ARBA00009575"/>
    </source>
</evidence>
<name>A0AAD7KJ63_9AGAR</name>
<keyword evidence="4" id="KW-0812">Transmembrane</keyword>
<evidence type="ECO:0000313" key="11">
    <source>
        <dbReference type="Proteomes" id="UP001215598"/>
    </source>
</evidence>
<keyword evidence="5" id="KW-0999">Mitochondrion inner membrane</keyword>
<evidence type="ECO:0000256" key="1">
    <source>
        <dbReference type="ARBA" id="ARBA00004273"/>
    </source>
</evidence>